<protein>
    <submittedName>
        <fullName evidence="3">Uncharacterized protein</fullName>
    </submittedName>
</protein>
<evidence type="ECO:0000256" key="2">
    <source>
        <dbReference type="SAM" id="Phobius"/>
    </source>
</evidence>
<dbReference type="EMBL" id="CADCVC010000136">
    <property type="protein sequence ID" value="CAA9443706.1"/>
    <property type="molecule type" value="Genomic_DNA"/>
</dbReference>
<proteinExistence type="predicted"/>
<feature type="compositionally biased region" description="Low complexity" evidence="1">
    <location>
        <begin position="100"/>
        <end position="110"/>
    </location>
</feature>
<feature type="region of interest" description="Disordered" evidence="1">
    <location>
        <begin position="91"/>
        <end position="118"/>
    </location>
</feature>
<accession>A0A6J4QPV9</accession>
<organism evidence="3">
    <name type="scientific">uncultured Rubrobacteraceae bacterium</name>
    <dbReference type="NCBI Taxonomy" id="349277"/>
    <lineage>
        <taxon>Bacteria</taxon>
        <taxon>Bacillati</taxon>
        <taxon>Actinomycetota</taxon>
        <taxon>Rubrobacteria</taxon>
        <taxon>Rubrobacterales</taxon>
        <taxon>Rubrobacteraceae</taxon>
        <taxon>environmental samples</taxon>
    </lineage>
</organism>
<keyword evidence="2" id="KW-0472">Membrane</keyword>
<reference evidence="3" key="1">
    <citation type="submission" date="2020-02" db="EMBL/GenBank/DDBJ databases">
        <authorList>
            <person name="Meier V. D."/>
        </authorList>
    </citation>
    <scope>NUCLEOTIDE SEQUENCE</scope>
    <source>
        <strain evidence="3">AVDCRST_MAG80</strain>
    </source>
</reference>
<keyword evidence="2" id="KW-1133">Transmembrane helix</keyword>
<dbReference type="AlphaFoldDB" id="A0A6J4QPV9"/>
<name>A0A6J4QPV9_9ACTN</name>
<sequence length="118" mass="12789">MSEGRCGRAFVLFGGFVIGILVGNRLGPSFQRIASGIFCGLSEEENLTHKDEFEHGVKLGVEARVRQGVKAVLEEVLEEEMSKHLLEADYRELPPPERGSATATTSATWSPQRAGSSA</sequence>
<evidence type="ECO:0000313" key="3">
    <source>
        <dbReference type="EMBL" id="CAA9443706.1"/>
    </source>
</evidence>
<evidence type="ECO:0000256" key="1">
    <source>
        <dbReference type="SAM" id="MobiDB-lite"/>
    </source>
</evidence>
<gene>
    <name evidence="3" type="ORF">AVDCRST_MAG80-1568</name>
</gene>
<keyword evidence="2" id="KW-0812">Transmembrane</keyword>
<feature type="transmembrane region" description="Helical" evidence="2">
    <location>
        <begin position="9"/>
        <end position="27"/>
    </location>
</feature>